<dbReference type="PANTHER" id="PTHR30485">
    <property type="entry name" value="NI/FE-HYDROGENASE 1 B-TYPE CYTOCHROME SUBUNIT"/>
    <property type="match status" value="1"/>
</dbReference>
<dbReference type="InterPro" id="IPR016174">
    <property type="entry name" value="Di-haem_cyt_TM"/>
</dbReference>
<dbReference type="AlphaFoldDB" id="A0A7G5IKH3"/>
<evidence type="ECO:0000256" key="2">
    <source>
        <dbReference type="ARBA" id="ARBA00008622"/>
    </source>
</evidence>
<keyword evidence="3" id="KW-0813">Transport</keyword>
<keyword evidence="15" id="KW-1185">Reference proteome</keyword>
<dbReference type="GO" id="GO:0020037">
    <property type="term" value="F:heme binding"/>
    <property type="evidence" value="ECO:0007669"/>
    <property type="project" value="TreeGrafter"/>
</dbReference>
<comment type="similarity">
    <text evidence="2">Belongs to the HupC/HyaC/HydC family.</text>
</comment>
<evidence type="ECO:0000256" key="8">
    <source>
        <dbReference type="ARBA" id="ARBA00022982"/>
    </source>
</evidence>
<feature type="transmembrane region" description="Helical" evidence="12">
    <location>
        <begin position="27"/>
        <end position="47"/>
    </location>
</feature>
<proteinExistence type="inferred from homology"/>
<evidence type="ECO:0000256" key="3">
    <source>
        <dbReference type="ARBA" id="ARBA00022448"/>
    </source>
</evidence>
<keyword evidence="11 12" id="KW-0472">Membrane</keyword>
<evidence type="ECO:0000256" key="4">
    <source>
        <dbReference type="ARBA" id="ARBA00022475"/>
    </source>
</evidence>
<organism evidence="14 15">
    <name type="scientific">Sandaracinobacteroides saxicola</name>
    <dbReference type="NCBI Taxonomy" id="2759707"/>
    <lineage>
        <taxon>Bacteria</taxon>
        <taxon>Pseudomonadati</taxon>
        <taxon>Pseudomonadota</taxon>
        <taxon>Alphaproteobacteria</taxon>
        <taxon>Sphingomonadales</taxon>
        <taxon>Sphingosinicellaceae</taxon>
        <taxon>Sandaracinobacteroides</taxon>
    </lineage>
</organism>
<feature type="domain" description="Cytochrome b561 bacterial/Ni-hydrogenase" evidence="13">
    <location>
        <begin position="20"/>
        <end position="270"/>
    </location>
</feature>
<evidence type="ECO:0000256" key="11">
    <source>
        <dbReference type="ARBA" id="ARBA00023136"/>
    </source>
</evidence>
<keyword evidence="6 12" id="KW-0812">Transmembrane</keyword>
<evidence type="ECO:0000256" key="10">
    <source>
        <dbReference type="ARBA" id="ARBA00023004"/>
    </source>
</evidence>
<dbReference type="EMBL" id="CP059851">
    <property type="protein sequence ID" value="QMW23865.1"/>
    <property type="molecule type" value="Genomic_DNA"/>
</dbReference>
<evidence type="ECO:0000256" key="12">
    <source>
        <dbReference type="SAM" id="Phobius"/>
    </source>
</evidence>
<feature type="transmembrane region" description="Helical" evidence="12">
    <location>
        <begin position="126"/>
        <end position="147"/>
    </location>
</feature>
<dbReference type="PROSITE" id="PS00882">
    <property type="entry name" value="NI_HGENASE_CYTB_1"/>
    <property type="match status" value="1"/>
</dbReference>
<dbReference type="InterPro" id="IPR051542">
    <property type="entry name" value="Hydrogenase_cytochrome"/>
</dbReference>
<evidence type="ECO:0000313" key="15">
    <source>
        <dbReference type="Proteomes" id="UP000515292"/>
    </source>
</evidence>
<dbReference type="InterPro" id="IPR000516">
    <property type="entry name" value="Ni-dep_Hydgase_cyt-B"/>
</dbReference>
<keyword evidence="9 12" id="KW-1133">Transmembrane helix</keyword>
<dbReference type="Proteomes" id="UP000515292">
    <property type="component" value="Chromosome"/>
</dbReference>
<dbReference type="GO" id="GO:0009055">
    <property type="term" value="F:electron transfer activity"/>
    <property type="evidence" value="ECO:0007669"/>
    <property type="project" value="InterPro"/>
</dbReference>
<dbReference type="Pfam" id="PF01292">
    <property type="entry name" value="Ni_hydr_CYTB"/>
    <property type="match status" value="1"/>
</dbReference>
<evidence type="ECO:0000256" key="9">
    <source>
        <dbReference type="ARBA" id="ARBA00022989"/>
    </source>
</evidence>
<keyword evidence="4" id="KW-1003">Cell membrane</keyword>
<dbReference type="GO" id="GO:0005506">
    <property type="term" value="F:iron ion binding"/>
    <property type="evidence" value="ECO:0007669"/>
    <property type="project" value="InterPro"/>
</dbReference>
<feature type="transmembrane region" description="Helical" evidence="12">
    <location>
        <begin position="236"/>
        <end position="257"/>
    </location>
</feature>
<gene>
    <name evidence="14" type="ORF">H3309_05170</name>
</gene>
<dbReference type="PRINTS" id="PR00161">
    <property type="entry name" value="NIHGNASECYTB"/>
</dbReference>
<comment type="subcellular location">
    <subcellularLocation>
        <location evidence="1">Cell membrane</location>
        <topology evidence="1">Multi-pass membrane protein</topology>
    </subcellularLocation>
</comment>
<evidence type="ECO:0000259" key="13">
    <source>
        <dbReference type="Pfam" id="PF01292"/>
    </source>
</evidence>
<dbReference type="GO" id="GO:0022904">
    <property type="term" value="P:respiratory electron transport chain"/>
    <property type="evidence" value="ECO:0007669"/>
    <property type="project" value="InterPro"/>
</dbReference>
<evidence type="ECO:0000313" key="14">
    <source>
        <dbReference type="EMBL" id="QMW23865.1"/>
    </source>
</evidence>
<evidence type="ECO:0000256" key="6">
    <source>
        <dbReference type="ARBA" id="ARBA00022692"/>
    </source>
</evidence>
<name>A0A7G5IKH3_9SPHN</name>
<accession>A0A7G5IKH3</accession>
<evidence type="ECO:0000256" key="1">
    <source>
        <dbReference type="ARBA" id="ARBA00004651"/>
    </source>
</evidence>
<dbReference type="Gene3D" id="1.20.950.20">
    <property type="entry name" value="Transmembrane di-heme cytochromes, Chain C"/>
    <property type="match status" value="1"/>
</dbReference>
<reference evidence="14 15" key="1">
    <citation type="submission" date="2020-07" db="EMBL/GenBank/DDBJ databases">
        <title>Complete genome sequence for Sandaracinobacter sp. M6.</title>
        <authorList>
            <person name="Tang Y."/>
            <person name="Liu Q."/>
            <person name="Guo Z."/>
            <person name="Lei P."/>
            <person name="Huang B."/>
        </authorList>
    </citation>
    <scope>NUCLEOTIDE SEQUENCE [LARGE SCALE GENOMIC DNA]</scope>
    <source>
        <strain evidence="14 15">M6</strain>
    </source>
</reference>
<dbReference type="KEGG" id="sand:H3309_05170"/>
<dbReference type="PANTHER" id="PTHR30485:SF1">
    <property type="entry name" value="CYTOCHROME YDHU-RELATED"/>
    <property type="match status" value="1"/>
</dbReference>
<keyword evidence="8" id="KW-0249">Electron transport</keyword>
<dbReference type="GO" id="GO:0005886">
    <property type="term" value="C:plasma membrane"/>
    <property type="evidence" value="ECO:0007669"/>
    <property type="project" value="UniProtKB-SubCell"/>
</dbReference>
<keyword evidence="10" id="KW-0408">Iron</keyword>
<dbReference type="InterPro" id="IPR011577">
    <property type="entry name" value="Cyt_b561_bac/Ni-Hgenase"/>
</dbReference>
<keyword evidence="5" id="KW-0349">Heme</keyword>
<evidence type="ECO:0000256" key="7">
    <source>
        <dbReference type="ARBA" id="ARBA00022723"/>
    </source>
</evidence>
<keyword evidence="7" id="KW-0479">Metal-binding</keyword>
<protein>
    <submittedName>
        <fullName evidence="14">Cytochrome b/b6 domain-containing protein</fullName>
    </submittedName>
</protein>
<evidence type="ECO:0000256" key="5">
    <source>
        <dbReference type="ARBA" id="ARBA00022617"/>
    </source>
</evidence>
<dbReference type="SUPFAM" id="SSF81342">
    <property type="entry name" value="Transmembrane di-heme cytochromes"/>
    <property type="match status" value="1"/>
</dbReference>
<feature type="transmembrane region" description="Helical" evidence="12">
    <location>
        <begin position="193"/>
        <end position="216"/>
    </location>
</feature>
<sequence>MSRRHDSLPKEGSRMTLIKRHRLPTRLWHWVNALAVILLIMTGLQIFNAHPMLHWGKAGNYGDPSLLLIGSADAGNGRLQGITQVLGHQFDTTGVLGVSAPGQTAIAFPAWATLPGPRNLALARQIHFFTAWIFVAGLIAFLALSLANRHLRELTPARAELAPRHIWHDIVQHARLRFPRGEDAARYHILQKLAYLGVILLLLLMIYTGLCMSPGMNAAAPWMPALVGGRQSARTLHFLAMTGIVAFILVHLAMVLLSGPFNQMRGMITGRFRLPQ</sequence>